<evidence type="ECO:0000313" key="2">
    <source>
        <dbReference type="EMBL" id="GFS38482.1"/>
    </source>
</evidence>
<name>A0A8X6IBG9_NEPPI</name>
<dbReference type="AlphaFoldDB" id="A0A8X6IBG9"/>
<gene>
    <name evidence="2" type="ORF">NPIL_357081</name>
</gene>
<proteinExistence type="predicted"/>
<reference evidence="2" key="1">
    <citation type="submission" date="2020-08" db="EMBL/GenBank/DDBJ databases">
        <title>Multicomponent nature underlies the extraordinary mechanical properties of spider dragline silk.</title>
        <authorList>
            <person name="Kono N."/>
            <person name="Nakamura H."/>
            <person name="Mori M."/>
            <person name="Yoshida Y."/>
            <person name="Ohtoshi R."/>
            <person name="Malay A.D."/>
            <person name="Moran D.A.P."/>
            <person name="Tomita M."/>
            <person name="Numata K."/>
            <person name="Arakawa K."/>
        </authorList>
    </citation>
    <scope>NUCLEOTIDE SEQUENCE</scope>
</reference>
<dbReference type="Proteomes" id="UP000887013">
    <property type="component" value="Unassembled WGS sequence"/>
</dbReference>
<accession>A0A8X6IBG9</accession>
<feature type="region of interest" description="Disordered" evidence="1">
    <location>
        <begin position="95"/>
        <end position="118"/>
    </location>
</feature>
<evidence type="ECO:0000313" key="3">
    <source>
        <dbReference type="Proteomes" id="UP000887013"/>
    </source>
</evidence>
<sequence>LTADRYLSLNPFKQGYSYSNEHSTRKQLLQALSNTIILNMNSFLSFYIRPMPPPFKVNENSDEQNSLTDNYQFFVRSAYLRIHFSLPHSNVMNQGLLQHSQERDTTPSSTSPANFNDQ</sequence>
<dbReference type="EMBL" id="BMAW01089187">
    <property type="protein sequence ID" value="GFS38482.1"/>
    <property type="molecule type" value="Genomic_DNA"/>
</dbReference>
<feature type="compositionally biased region" description="Polar residues" evidence="1">
    <location>
        <begin position="106"/>
        <end position="118"/>
    </location>
</feature>
<keyword evidence="3" id="KW-1185">Reference proteome</keyword>
<feature type="non-terminal residue" evidence="2">
    <location>
        <position position="1"/>
    </location>
</feature>
<organism evidence="2 3">
    <name type="scientific">Nephila pilipes</name>
    <name type="common">Giant wood spider</name>
    <name type="synonym">Nephila maculata</name>
    <dbReference type="NCBI Taxonomy" id="299642"/>
    <lineage>
        <taxon>Eukaryota</taxon>
        <taxon>Metazoa</taxon>
        <taxon>Ecdysozoa</taxon>
        <taxon>Arthropoda</taxon>
        <taxon>Chelicerata</taxon>
        <taxon>Arachnida</taxon>
        <taxon>Araneae</taxon>
        <taxon>Araneomorphae</taxon>
        <taxon>Entelegynae</taxon>
        <taxon>Araneoidea</taxon>
        <taxon>Nephilidae</taxon>
        <taxon>Nephila</taxon>
    </lineage>
</organism>
<protein>
    <submittedName>
        <fullName evidence="2">Uncharacterized protein</fullName>
    </submittedName>
</protein>
<comment type="caution">
    <text evidence="2">The sequence shown here is derived from an EMBL/GenBank/DDBJ whole genome shotgun (WGS) entry which is preliminary data.</text>
</comment>
<evidence type="ECO:0000256" key="1">
    <source>
        <dbReference type="SAM" id="MobiDB-lite"/>
    </source>
</evidence>